<dbReference type="STRING" id="43064.SAMN04488086_1325"/>
<name>A0A1W1II61_9LACT</name>
<dbReference type="InterPro" id="IPR017871">
    <property type="entry name" value="ABC_transporter-like_CS"/>
</dbReference>
<dbReference type="Gene3D" id="1.20.1580.10">
    <property type="entry name" value="ABC transporter ATPase like domain"/>
    <property type="match status" value="2"/>
</dbReference>
<evidence type="ECO:0000256" key="13">
    <source>
        <dbReference type="ARBA" id="ARBA00023204"/>
    </source>
</evidence>
<evidence type="ECO:0000256" key="9">
    <source>
        <dbReference type="ARBA" id="ARBA00022833"/>
    </source>
</evidence>
<dbReference type="GO" id="GO:0004518">
    <property type="term" value="F:nuclease activity"/>
    <property type="evidence" value="ECO:0007669"/>
    <property type="project" value="UniProtKB-KW"/>
</dbReference>
<keyword evidence="8" id="KW-0863">Zinc-finger</keyword>
<dbReference type="GO" id="GO:0006281">
    <property type="term" value="P:DNA repair"/>
    <property type="evidence" value="ECO:0007669"/>
    <property type="project" value="UniProtKB-KW"/>
</dbReference>
<dbReference type="GO" id="GO:0008270">
    <property type="term" value="F:zinc ion binding"/>
    <property type="evidence" value="ECO:0007669"/>
    <property type="project" value="UniProtKB-KW"/>
</dbReference>
<dbReference type="AlphaFoldDB" id="A0A1W1II61"/>
<keyword evidence="9" id="KW-0862">Zinc</keyword>
<evidence type="ECO:0000256" key="10">
    <source>
        <dbReference type="ARBA" id="ARBA00022840"/>
    </source>
</evidence>
<keyword evidence="12" id="KW-0238">DNA-binding</keyword>
<evidence type="ECO:0000313" key="18">
    <source>
        <dbReference type="EMBL" id="SLM52722.1"/>
    </source>
</evidence>
<dbReference type="SMART" id="SM00382">
    <property type="entry name" value="AAA"/>
    <property type="match status" value="2"/>
</dbReference>
<dbReference type="InterPro" id="IPR027417">
    <property type="entry name" value="P-loop_NTPase"/>
</dbReference>
<dbReference type="Proteomes" id="UP000195985">
    <property type="component" value="Unassembled WGS sequence"/>
</dbReference>
<evidence type="ECO:0000313" key="19">
    <source>
        <dbReference type="Proteomes" id="UP000195985"/>
    </source>
</evidence>
<evidence type="ECO:0000256" key="1">
    <source>
        <dbReference type="ARBA" id="ARBA00004496"/>
    </source>
</evidence>
<dbReference type="PANTHER" id="PTHR43152:SF3">
    <property type="entry name" value="UVRABC SYSTEM PROTEIN A"/>
    <property type="match status" value="1"/>
</dbReference>
<evidence type="ECO:0000256" key="12">
    <source>
        <dbReference type="ARBA" id="ARBA00023125"/>
    </source>
</evidence>
<evidence type="ECO:0000256" key="4">
    <source>
        <dbReference type="ARBA" id="ARBA00022737"/>
    </source>
</evidence>
<evidence type="ECO:0000259" key="17">
    <source>
        <dbReference type="PROSITE" id="PS50893"/>
    </source>
</evidence>
<dbReference type="RefSeq" id="WP_218151059.1">
    <property type="nucleotide sequence ID" value="NZ_FONM01000032.1"/>
</dbReference>
<evidence type="ECO:0000256" key="5">
    <source>
        <dbReference type="ARBA" id="ARBA00022741"/>
    </source>
</evidence>
<keyword evidence="6" id="KW-0227">DNA damage</keyword>
<feature type="domain" description="ABC transporter" evidence="17">
    <location>
        <begin position="459"/>
        <end position="782"/>
    </location>
</feature>
<dbReference type="EMBL" id="FWEY01000009">
    <property type="protein sequence ID" value="SLM52722.1"/>
    <property type="molecule type" value="Genomic_DNA"/>
</dbReference>
<keyword evidence="5" id="KW-0547">Nucleotide-binding</keyword>
<dbReference type="Gene3D" id="1.10.8.280">
    <property type="entry name" value="ABC transporter ATPase domain-like"/>
    <property type="match status" value="1"/>
</dbReference>
<dbReference type="Pfam" id="PF17755">
    <property type="entry name" value="UvrA_DNA-bind"/>
    <property type="match status" value="1"/>
</dbReference>
<evidence type="ECO:0000256" key="16">
    <source>
        <dbReference type="ARBA" id="ARBA00042156"/>
    </source>
</evidence>
<proteinExistence type="inferred from homology"/>
<evidence type="ECO:0000256" key="3">
    <source>
        <dbReference type="ARBA" id="ARBA00022723"/>
    </source>
</evidence>
<keyword evidence="2" id="KW-0963">Cytoplasm</keyword>
<accession>A0A1W1II61</accession>
<evidence type="ECO:0000256" key="2">
    <source>
        <dbReference type="ARBA" id="ARBA00022490"/>
    </source>
</evidence>
<dbReference type="PANTHER" id="PTHR43152">
    <property type="entry name" value="UVRABC SYSTEM PROTEIN A"/>
    <property type="match status" value="1"/>
</dbReference>
<dbReference type="Gene3D" id="3.40.50.300">
    <property type="entry name" value="P-loop containing nucleotide triphosphate hydrolases"/>
    <property type="match status" value="2"/>
</dbReference>
<evidence type="ECO:0000256" key="8">
    <source>
        <dbReference type="ARBA" id="ARBA00022771"/>
    </source>
</evidence>
<gene>
    <name evidence="18" type="ORF">TPAS_2429</name>
</gene>
<comment type="similarity">
    <text evidence="14">Belongs to the ABC transporter superfamily. UvrA family.</text>
</comment>
<dbReference type="SUPFAM" id="SSF52540">
    <property type="entry name" value="P-loop containing nucleoside triphosphate hydrolases"/>
    <property type="match status" value="2"/>
</dbReference>
<protein>
    <recommendedName>
        <fullName evidence="15">UvrABC system protein A</fullName>
    </recommendedName>
    <alternativeName>
        <fullName evidence="16">Excinuclease ABC subunit A</fullName>
    </alternativeName>
</protein>
<dbReference type="PROSITE" id="PS50893">
    <property type="entry name" value="ABC_TRANSPORTER_2"/>
    <property type="match status" value="1"/>
</dbReference>
<dbReference type="PROSITE" id="PS00211">
    <property type="entry name" value="ABC_TRANSPORTER_1"/>
    <property type="match status" value="1"/>
</dbReference>
<dbReference type="GO" id="GO:0005524">
    <property type="term" value="F:ATP binding"/>
    <property type="evidence" value="ECO:0007669"/>
    <property type="project" value="UniProtKB-KW"/>
</dbReference>
<dbReference type="GO" id="GO:0005737">
    <property type="term" value="C:cytoplasm"/>
    <property type="evidence" value="ECO:0007669"/>
    <property type="project" value="UniProtKB-SubCell"/>
</dbReference>
<keyword evidence="4" id="KW-0677">Repeat</keyword>
<keyword evidence="13" id="KW-0234">DNA repair</keyword>
<evidence type="ECO:0000256" key="6">
    <source>
        <dbReference type="ARBA" id="ARBA00022763"/>
    </source>
</evidence>
<dbReference type="GO" id="GO:0003677">
    <property type="term" value="F:DNA binding"/>
    <property type="evidence" value="ECO:0007669"/>
    <property type="project" value="UniProtKB-KW"/>
</dbReference>
<keyword evidence="19" id="KW-1185">Reference proteome</keyword>
<reference evidence="19" key="1">
    <citation type="submission" date="2016-04" db="EMBL/GenBank/DDBJ databases">
        <authorList>
            <person name="Strepis N."/>
        </authorList>
    </citation>
    <scope>NUCLEOTIDE SEQUENCE [LARGE SCALE GENOMIC DNA]</scope>
</reference>
<comment type="subcellular location">
    <subcellularLocation>
        <location evidence="1">Cytoplasm</location>
    </subcellularLocation>
</comment>
<organism evidence="18 19">
    <name type="scientific">Trichococcus pasteurii</name>
    <dbReference type="NCBI Taxonomy" id="43064"/>
    <lineage>
        <taxon>Bacteria</taxon>
        <taxon>Bacillati</taxon>
        <taxon>Bacillota</taxon>
        <taxon>Bacilli</taxon>
        <taxon>Lactobacillales</taxon>
        <taxon>Carnobacteriaceae</taxon>
        <taxon>Trichococcus</taxon>
    </lineage>
</organism>
<dbReference type="InterPro" id="IPR003439">
    <property type="entry name" value="ABC_transporter-like_ATP-bd"/>
</dbReference>
<dbReference type="GO" id="GO:0016887">
    <property type="term" value="F:ATP hydrolysis activity"/>
    <property type="evidence" value="ECO:0007669"/>
    <property type="project" value="InterPro"/>
</dbReference>
<keyword evidence="3" id="KW-0479">Metal-binding</keyword>
<dbReference type="InterPro" id="IPR041552">
    <property type="entry name" value="UvrA_DNA-bd"/>
</dbReference>
<keyword evidence="7" id="KW-0228">DNA excision</keyword>
<evidence type="ECO:0000256" key="15">
    <source>
        <dbReference type="ARBA" id="ARBA00039316"/>
    </source>
</evidence>
<evidence type="ECO:0000256" key="7">
    <source>
        <dbReference type="ARBA" id="ARBA00022769"/>
    </source>
</evidence>
<evidence type="ECO:0000256" key="14">
    <source>
        <dbReference type="ARBA" id="ARBA00038000"/>
    </source>
</evidence>
<keyword evidence="10" id="KW-0067">ATP-binding</keyword>
<sequence>MNGVVKRDNIIIKDAFENNLKHINVEIPIDKFTCVTGVSGCGKSSLIYDILYAESQRELLENLSGNMFAQKIMNKALVGSIENLRPALNVSQNYYNSNPRSTIGTLSDSSHYLRTLFALITNYREGLTLKESFFSSNDPTSCCKKCKGLGEEYAVSMDRLIPDDEKTLRSGAISYFKGKETSEEYQTLVVLCSLHNIDLDKKVRELNDEEKEILLYRDSSELIQLKFKTPKGRTKHRSIEVKGAVRELEDKLRDIDTPSVFANISKYLTKQVCSRCQGTRLEDKVLEHSVCEENISNVENMPMNELNKWIEKVKHEYVQSNVHEQVNQMLNQIFIRTNNMIAMNIGYLSLNRSIPSLSGGEVQRVRICKQLNCALSGLVYILDEPCRGLHPRNIISIIDATKDLVAKGNTVIAIEHNRKYISEADKVIELGPVGGPKGGYVINEDVNQERKKTEIILNFKSPKAPKNWIRFEKINFRNIVDQDVEIPLKKITCITGVSGSGKSTLVSVIEDCVSSGKAVKCHKFTNTTKVNTVDYVNQKPIGKTSRSTVASYLDVFDNIRQLFSLTESAKINGFTASDFSLNVPGGRCESCQGTGFQKIELNYLPDSYIECTECGGRRYHEDVLLVKYKDKTINDILNASVSELFEVFNDVIPVYSKLKCVDEIGLGYISLGQMSMQLSGGEAQRIKLAKSLGTPMKKKKIYILDEPTSGLNTQDIELLEKVLLKLEEQGETIIIIEHNIEFIAKISDYLLDFGIKSGDLGGKIVSKGLPENVFRDPQSSWYGLV</sequence>
<dbReference type="InterPro" id="IPR003593">
    <property type="entry name" value="AAA+_ATPase"/>
</dbReference>
<dbReference type="Pfam" id="PF00005">
    <property type="entry name" value="ABC_tran"/>
    <property type="match status" value="1"/>
</dbReference>
<keyword evidence="11" id="KW-0267">Excision nuclease</keyword>
<evidence type="ECO:0000256" key="11">
    <source>
        <dbReference type="ARBA" id="ARBA00022881"/>
    </source>
</evidence>